<organism evidence="3 4">
    <name type="scientific">Geodia barretti</name>
    <name type="common">Barrett's horny sponge</name>
    <dbReference type="NCBI Taxonomy" id="519541"/>
    <lineage>
        <taxon>Eukaryota</taxon>
        <taxon>Metazoa</taxon>
        <taxon>Porifera</taxon>
        <taxon>Demospongiae</taxon>
        <taxon>Heteroscleromorpha</taxon>
        <taxon>Tetractinellida</taxon>
        <taxon>Astrophorina</taxon>
        <taxon>Geodiidae</taxon>
        <taxon>Geodia</taxon>
    </lineage>
</organism>
<protein>
    <submittedName>
        <fullName evidence="3">Nicotinate dehydrogenase medium molybdopterin subunit</fullName>
    </submittedName>
</protein>
<gene>
    <name evidence="3" type="ORF">GBAR_LOCUS116</name>
</gene>
<dbReference type="GO" id="GO:0005506">
    <property type="term" value="F:iron ion binding"/>
    <property type="evidence" value="ECO:0007669"/>
    <property type="project" value="InterPro"/>
</dbReference>
<evidence type="ECO:0000256" key="1">
    <source>
        <dbReference type="ARBA" id="ARBA00022505"/>
    </source>
</evidence>
<dbReference type="InterPro" id="IPR046867">
    <property type="entry name" value="AldOxase/xan_DH_MoCoBD2"/>
</dbReference>
<proteinExistence type="predicted"/>
<feature type="domain" description="Aldehyde oxidase/xanthine dehydrogenase second molybdopterin binding" evidence="2">
    <location>
        <begin position="17"/>
        <end position="257"/>
    </location>
</feature>
<dbReference type="EMBL" id="CASHTH010000019">
    <property type="protein sequence ID" value="CAI7989083.1"/>
    <property type="molecule type" value="Genomic_DNA"/>
</dbReference>
<dbReference type="InterPro" id="IPR016208">
    <property type="entry name" value="Ald_Oxase/xanthine_DH-like"/>
</dbReference>
<reference evidence="3" key="1">
    <citation type="submission" date="2023-03" db="EMBL/GenBank/DDBJ databases">
        <authorList>
            <person name="Steffen K."/>
            <person name="Cardenas P."/>
        </authorList>
    </citation>
    <scope>NUCLEOTIDE SEQUENCE</scope>
</reference>
<name>A0AA35W2S6_GEOBA</name>
<dbReference type="AlphaFoldDB" id="A0AA35W2S6"/>
<evidence type="ECO:0000259" key="2">
    <source>
        <dbReference type="Pfam" id="PF20256"/>
    </source>
</evidence>
<dbReference type="Gene3D" id="3.30.365.10">
    <property type="entry name" value="Aldehyde oxidase/xanthine dehydrogenase, molybdopterin binding domain"/>
    <property type="match status" value="2"/>
</dbReference>
<dbReference type="SUPFAM" id="SSF56003">
    <property type="entry name" value="Molybdenum cofactor-binding domain"/>
    <property type="match status" value="1"/>
</dbReference>
<dbReference type="GO" id="GO:0016491">
    <property type="term" value="F:oxidoreductase activity"/>
    <property type="evidence" value="ECO:0007669"/>
    <property type="project" value="InterPro"/>
</dbReference>
<dbReference type="InterPro" id="IPR037165">
    <property type="entry name" value="AldOxase/xan_DH_Mopterin-bd_sf"/>
</dbReference>
<dbReference type="Proteomes" id="UP001174909">
    <property type="component" value="Unassembled WGS sequence"/>
</dbReference>
<evidence type="ECO:0000313" key="3">
    <source>
        <dbReference type="EMBL" id="CAI7989083.1"/>
    </source>
</evidence>
<dbReference type="PANTHER" id="PTHR11908:SF132">
    <property type="entry name" value="ALDEHYDE OXIDASE 1-RELATED"/>
    <property type="match status" value="1"/>
</dbReference>
<dbReference type="Pfam" id="PF20256">
    <property type="entry name" value="MoCoBD_2"/>
    <property type="match status" value="1"/>
</dbReference>
<evidence type="ECO:0000313" key="4">
    <source>
        <dbReference type="Proteomes" id="UP001174909"/>
    </source>
</evidence>
<sequence length="324" mass="33773">MKQGLRKVARALDWKKASRPNVGKGLSVCLKDAGGTYKVAGATVKMSSDGSAVLLTGTVEVGQGSRTALSQVVAEELGIKLEQVSVAQLDTDVTPFDVSTSASSSMTVMGLATQRAAQDVKKQLLRAAAKVMGEKADGLSLKGCRVRGAKGRGCLTATSSPKEQDRGAGLSHHLLGGGWGGVELEVDPDTGVIRILKYVSMADVGRAINPLQAEGQDEGGVMFGLGHTLLEEMVYENGQLLNPNLVDYRVPAFHDMPEQFISELVESGNGPGPFGAKGMGEGGVLPAASAIAAALDDAVGVRICDLPLTPPKVWRHLQERDSAG</sequence>
<dbReference type="PANTHER" id="PTHR11908">
    <property type="entry name" value="XANTHINE DEHYDROGENASE"/>
    <property type="match status" value="1"/>
</dbReference>
<keyword evidence="4" id="KW-1185">Reference proteome</keyword>
<comment type="caution">
    <text evidence="3">The sequence shown here is derived from an EMBL/GenBank/DDBJ whole genome shotgun (WGS) entry which is preliminary data.</text>
</comment>
<accession>A0AA35W2S6</accession>
<keyword evidence="1" id="KW-0500">Molybdenum</keyword>